<geneLocation type="plasmid" evidence="2 4">
    <name>pA</name>
</geneLocation>
<dbReference type="GeneID" id="29520810"/>
<dbReference type="RefSeq" id="WP_060519282.1">
    <property type="nucleotide sequence ID" value="NZ_CAXURO020000002.1"/>
</dbReference>
<geneLocation type="plasmid" evidence="3 5">
    <name>unnamedA</name>
</geneLocation>
<sequence>MSQKRLTVFVLNEVTPAAVNRILDPVVPTLPLFIPGVLYVKISDDARVREAVETADVVYAATSLFRDQLTGYGTLPGLLRPIELLRPDSSKRIRLADTGEHAGSDEPKRPSVAKTSRRTTTYLASLARSYWREAGSA</sequence>
<evidence type="ECO:0000256" key="1">
    <source>
        <dbReference type="SAM" id="MobiDB-lite"/>
    </source>
</evidence>
<dbReference type="KEGG" id="eah:FA04_20575"/>
<evidence type="ECO:0000313" key="4">
    <source>
        <dbReference type="Proteomes" id="UP001055460"/>
    </source>
</evidence>
<keyword evidence="2" id="KW-0614">Plasmid</keyword>
<reference evidence="2" key="1">
    <citation type="submission" date="2022-06" db="EMBL/GenBank/DDBJ databases">
        <title>Physiological and biochemical characterization and genomic elucidation of a strain of the genus Ensifer adhaerens M8 that combines arsenic oxidation and chromium reduction.</title>
        <authorList>
            <person name="Li X."/>
            <person name="Yu c."/>
        </authorList>
    </citation>
    <scope>NUCLEOTIDE SEQUENCE</scope>
    <source>
        <strain evidence="2">M8</strain>
        <plasmid evidence="2">pA</plasmid>
    </source>
</reference>
<feature type="region of interest" description="Disordered" evidence="1">
    <location>
        <begin position="95"/>
        <end position="120"/>
    </location>
</feature>
<feature type="compositionally biased region" description="Basic and acidic residues" evidence="1">
    <location>
        <begin position="95"/>
        <end position="109"/>
    </location>
</feature>
<organism evidence="2 4">
    <name type="scientific">Ensifer adhaerens</name>
    <name type="common">Sinorhizobium morelense</name>
    <dbReference type="NCBI Taxonomy" id="106592"/>
    <lineage>
        <taxon>Bacteria</taxon>
        <taxon>Pseudomonadati</taxon>
        <taxon>Pseudomonadota</taxon>
        <taxon>Alphaproteobacteria</taxon>
        <taxon>Hyphomicrobiales</taxon>
        <taxon>Rhizobiaceae</taxon>
        <taxon>Sinorhizobium/Ensifer group</taxon>
        <taxon>Ensifer</taxon>
    </lineage>
</organism>
<gene>
    <name evidence="2" type="ORF">NE863_20260</name>
    <name evidence="3" type="ORF">P4B07_20855</name>
</gene>
<dbReference type="AlphaFoldDB" id="A0A9Q9DC28"/>
<dbReference type="Proteomes" id="UP001055460">
    <property type="component" value="Plasmid pA"/>
</dbReference>
<keyword evidence="5" id="KW-1185">Reference proteome</keyword>
<evidence type="ECO:0000313" key="2">
    <source>
        <dbReference type="EMBL" id="USJ26303.1"/>
    </source>
</evidence>
<dbReference type="EMBL" id="CP121309">
    <property type="protein sequence ID" value="WFP93691.1"/>
    <property type="molecule type" value="Genomic_DNA"/>
</dbReference>
<dbReference type="EMBL" id="CP098808">
    <property type="protein sequence ID" value="USJ26303.1"/>
    <property type="molecule type" value="Genomic_DNA"/>
</dbReference>
<evidence type="ECO:0000313" key="3">
    <source>
        <dbReference type="EMBL" id="WFP93691.1"/>
    </source>
</evidence>
<protein>
    <submittedName>
        <fullName evidence="2">Uncharacterized protein</fullName>
    </submittedName>
</protein>
<evidence type="ECO:0000313" key="5">
    <source>
        <dbReference type="Proteomes" id="UP001214094"/>
    </source>
</evidence>
<accession>A0A9Q9DC28</accession>
<reference evidence="3 5" key="2">
    <citation type="submission" date="2023-03" db="EMBL/GenBank/DDBJ databases">
        <title>Comparative genome and transcriptome analysis combination mining strategies for increasing vitamin B12 production of Ensifer adhaerens strain.</title>
        <authorList>
            <person name="Yongheng L."/>
        </authorList>
    </citation>
    <scope>NUCLEOTIDE SEQUENCE [LARGE SCALE GENOMIC DNA]</scope>
    <source>
        <strain evidence="3 5">Casida A-T305</strain>
        <plasmid evidence="3 5">unnamedA</plasmid>
    </source>
</reference>
<name>A0A9Q9DC28_ENSAD</name>
<dbReference type="OrthoDB" id="8420331at2"/>
<proteinExistence type="predicted"/>
<dbReference type="Proteomes" id="UP001214094">
    <property type="component" value="Plasmid unnamedA"/>
</dbReference>